<sequence length="137" mass="15301">MQDECRGAYYCLPQVVASLTVLSLEGVRLEACSPISLPSLKSFVFMEVQVEAEELHMLVSSCPSLEQFYIDECGKLHLWVSSLTLKLLDIFGEWTTIQVEAVNLQTFVYVGQDSCHLDLASCKNIQDLSLIMASFLS</sequence>
<organism evidence="2 3">
    <name type="scientific">Ficus carica</name>
    <name type="common">Common fig</name>
    <dbReference type="NCBI Taxonomy" id="3494"/>
    <lineage>
        <taxon>Eukaryota</taxon>
        <taxon>Viridiplantae</taxon>
        <taxon>Streptophyta</taxon>
        <taxon>Embryophyta</taxon>
        <taxon>Tracheophyta</taxon>
        <taxon>Spermatophyta</taxon>
        <taxon>Magnoliopsida</taxon>
        <taxon>eudicotyledons</taxon>
        <taxon>Gunneridae</taxon>
        <taxon>Pentapetalae</taxon>
        <taxon>rosids</taxon>
        <taxon>fabids</taxon>
        <taxon>Rosales</taxon>
        <taxon>Moraceae</taxon>
        <taxon>Ficeae</taxon>
        <taxon>Ficus</taxon>
    </lineage>
</organism>
<reference evidence="2" key="1">
    <citation type="submission" date="2023-07" db="EMBL/GenBank/DDBJ databases">
        <title>draft genome sequence of fig (Ficus carica).</title>
        <authorList>
            <person name="Takahashi T."/>
            <person name="Nishimura K."/>
        </authorList>
    </citation>
    <scope>NUCLEOTIDE SEQUENCE</scope>
</reference>
<dbReference type="InterPro" id="IPR055357">
    <property type="entry name" value="LRR_At1g61320_AtMIF1"/>
</dbReference>
<dbReference type="EMBL" id="BTGU01000009">
    <property type="protein sequence ID" value="GMN38955.1"/>
    <property type="molecule type" value="Genomic_DNA"/>
</dbReference>
<feature type="domain" description="At1g61320/AtMIF1 LRR" evidence="1">
    <location>
        <begin position="16"/>
        <end position="133"/>
    </location>
</feature>
<proteinExistence type="predicted"/>
<dbReference type="Gene3D" id="3.80.10.10">
    <property type="entry name" value="Ribonuclease Inhibitor"/>
    <property type="match status" value="1"/>
</dbReference>
<dbReference type="Proteomes" id="UP001187192">
    <property type="component" value="Unassembled WGS sequence"/>
</dbReference>
<dbReference type="PANTHER" id="PTHR34145:SF28">
    <property type="entry name" value="F-BOX DOMAIN-CONTAINING PROTEIN"/>
    <property type="match status" value="1"/>
</dbReference>
<dbReference type="InterPro" id="IPR053772">
    <property type="entry name" value="At1g61320/At1g61330-like"/>
</dbReference>
<dbReference type="InterPro" id="IPR032675">
    <property type="entry name" value="LRR_dom_sf"/>
</dbReference>
<keyword evidence="3" id="KW-1185">Reference proteome</keyword>
<evidence type="ECO:0000313" key="2">
    <source>
        <dbReference type="EMBL" id="GMN38955.1"/>
    </source>
</evidence>
<gene>
    <name evidence="2" type="ORF">TIFTF001_008195</name>
</gene>
<dbReference type="Pfam" id="PF23622">
    <property type="entry name" value="LRR_At1g61320_AtMIF1"/>
    <property type="match status" value="1"/>
</dbReference>
<evidence type="ECO:0000313" key="3">
    <source>
        <dbReference type="Proteomes" id="UP001187192"/>
    </source>
</evidence>
<accession>A0AA87ZUE0</accession>
<dbReference type="PANTHER" id="PTHR34145">
    <property type="entry name" value="OS02G0105600 PROTEIN"/>
    <property type="match status" value="1"/>
</dbReference>
<dbReference type="SUPFAM" id="SSF52047">
    <property type="entry name" value="RNI-like"/>
    <property type="match status" value="1"/>
</dbReference>
<comment type="caution">
    <text evidence="2">The sequence shown here is derived from an EMBL/GenBank/DDBJ whole genome shotgun (WGS) entry which is preliminary data.</text>
</comment>
<evidence type="ECO:0000259" key="1">
    <source>
        <dbReference type="Pfam" id="PF23622"/>
    </source>
</evidence>
<protein>
    <recommendedName>
        <fullName evidence="1">At1g61320/AtMIF1 LRR domain-containing protein</fullName>
    </recommendedName>
</protein>
<dbReference type="AlphaFoldDB" id="A0AA87ZUE0"/>
<name>A0AA87ZUE0_FICCA</name>